<sequence>MLKYLVLIVFIGIFAILIRRDRVYIIPMILIIYSNINGLLGWEDFAMQGFIKFQDYGLLITFALLFLGLFALNKTDEGYESVVRKMPLYNMINIYWAYYFALFIFSIFAMGSVIWPVKMGRVFFYGIIFYLVYRELRSDPIVRFEKILNCLMYATILFGLCYIAYNTLGLDIYPKGAYESLEIGGAADDVKRNFSGFPMFAYYFIFVFTNRLIEGIGNKFINAAGLATLMLCVLLMLTRGTLILTVLMVIFLVMYRRPTLKNIKRLGLLIVLLAIVIVLIPYVAEGHYLAMVRRFEEFSGTGLTGARNFDVRTREFSQILKNVLDFDPLFGFGFTLASAFGYTSFQYHGGSADNGYSNLLGVTGFVGLGIFLMVITTWFIVNIRLQALKVEEFSKVNFVFIIFMLGAFMNGASMSYMHTYVLFMTYDLLAYSFYMHKSKINSTLSFNANSSNFA</sequence>
<keyword evidence="2 5" id="KW-0812">Transmembrane</keyword>
<evidence type="ECO:0000256" key="4">
    <source>
        <dbReference type="ARBA" id="ARBA00023136"/>
    </source>
</evidence>
<evidence type="ECO:0000313" key="8">
    <source>
        <dbReference type="Proteomes" id="UP000190750"/>
    </source>
</evidence>
<name>A0A1T1AUF9_RHOFE</name>
<dbReference type="InterPro" id="IPR007016">
    <property type="entry name" value="O-antigen_ligase-rel_domated"/>
</dbReference>
<evidence type="ECO:0000313" key="7">
    <source>
        <dbReference type="EMBL" id="OOV07746.1"/>
    </source>
</evidence>
<proteinExistence type="predicted"/>
<feature type="transmembrane region" description="Helical" evidence="5">
    <location>
        <begin position="148"/>
        <end position="165"/>
    </location>
</feature>
<keyword evidence="4 5" id="KW-0472">Membrane</keyword>
<feature type="transmembrane region" description="Helical" evidence="5">
    <location>
        <begin position="329"/>
        <end position="347"/>
    </location>
</feature>
<dbReference type="STRING" id="28066.RF819_14370"/>
<keyword evidence="3 5" id="KW-1133">Transmembrane helix</keyword>
<dbReference type="GO" id="GO:0016020">
    <property type="term" value="C:membrane"/>
    <property type="evidence" value="ECO:0007669"/>
    <property type="project" value="UniProtKB-SubCell"/>
</dbReference>
<evidence type="ECO:0000256" key="1">
    <source>
        <dbReference type="ARBA" id="ARBA00004141"/>
    </source>
</evidence>
<dbReference type="AlphaFoldDB" id="A0A1T1AUF9"/>
<feature type="transmembrane region" description="Helical" evidence="5">
    <location>
        <begin position="393"/>
        <end position="411"/>
    </location>
</feature>
<dbReference type="Pfam" id="PF04932">
    <property type="entry name" value="Wzy_C"/>
    <property type="match status" value="1"/>
</dbReference>
<evidence type="ECO:0000256" key="3">
    <source>
        <dbReference type="ARBA" id="ARBA00022989"/>
    </source>
</evidence>
<reference evidence="7 8" key="1">
    <citation type="submission" date="2017-01" db="EMBL/GenBank/DDBJ databases">
        <title>Genome sequencing of Rhodoferax fermentans JCM 7819.</title>
        <authorList>
            <person name="Kim Y.J."/>
            <person name="Farh M.E.-A."/>
            <person name="Yang D.-C."/>
        </authorList>
    </citation>
    <scope>NUCLEOTIDE SEQUENCE [LARGE SCALE GENOMIC DNA]</scope>
    <source>
        <strain evidence="7 8">JCM 7819</strain>
    </source>
</reference>
<evidence type="ECO:0000256" key="2">
    <source>
        <dbReference type="ARBA" id="ARBA00022692"/>
    </source>
</evidence>
<dbReference type="EMBL" id="MTJN01000002">
    <property type="protein sequence ID" value="OOV07746.1"/>
    <property type="molecule type" value="Genomic_DNA"/>
</dbReference>
<gene>
    <name evidence="7" type="ORF">RF819_14370</name>
</gene>
<keyword evidence="8" id="KW-1185">Reference proteome</keyword>
<comment type="caution">
    <text evidence="7">The sequence shown here is derived from an EMBL/GenBank/DDBJ whole genome shotgun (WGS) entry which is preliminary data.</text>
</comment>
<evidence type="ECO:0000256" key="5">
    <source>
        <dbReference type="SAM" id="Phobius"/>
    </source>
</evidence>
<feature type="transmembrane region" description="Helical" evidence="5">
    <location>
        <begin position="225"/>
        <end position="254"/>
    </location>
</feature>
<accession>A0A1T1AUF9</accession>
<feature type="transmembrane region" description="Helical" evidence="5">
    <location>
        <begin position="359"/>
        <end position="381"/>
    </location>
</feature>
<feature type="transmembrane region" description="Helical" evidence="5">
    <location>
        <begin position="194"/>
        <end position="213"/>
    </location>
</feature>
<dbReference type="Proteomes" id="UP000190750">
    <property type="component" value="Unassembled WGS sequence"/>
</dbReference>
<comment type="subcellular location">
    <subcellularLocation>
        <location evidence="1">Membrane</location>
        <topology evidence="1">Multi-pass membrane protein</topology>
    </subcellularLocation>
</comment>
<organism evidence="7 8">
    <name type="scientific">Rhodoferax fermentans</name>
    <dbReference type="NCBI Taxonomy" id="28066"/>
    <lineage>
        <taxon>Bacteria</taxon>
        <taxon>Pseudomonadati</taxon>
        <taxon>Pseudomonadota</taxon>
        <taxon>Betaproteobacteria</taxon>
        <taxon>Burkholderiales</taxon>
        <taxon>Comamonadaceae</taxon>
        <taxon>Rhodoferax</taxon>
    </lineage>
</organism>
<feature type="transmembrane region" description="Helical" evidence="5">
    <location>
        <begin position="266"/>
        <end position="284"/>
    </location>
</feature>
<feature type="domain" description="O-antigen ligase-related" evidence="6">
    <location>
        <begin position="225"/>
        <end position="372"/>
    </location>
</feature>
<feature type="transmembrane region" description="Helical" evidence="5">
    <location>
        <begin position="120"/>
        <end position="136"/>
    </location>
</feature>
<protein>
    <recommendedName>
        <fullName evidence="6">O-antigen ligase-related domain-containing protein</fullName>
    </recommendedName>
</protein>
<feature type="transmembrane region" description="Helical" evidence="5">
    <location>
        <begin position="94"/>
        <end position="114"/>
    </location>
</feature>
<evidence type="ECO:0000259" key="6">
    <source>
        <dbReference type="Pfam" id="PF04932"/>
    </source>
</evidence>
<feature type="transmembrane region" description="Helical" evidence="5">
    <location>
        <begin position="56"/>
        <end position="73"/>
    </location>
</feature>